<feature type="domain" description="Protein HGH1 C-terminal" evidence="1">
    <location>
        <begin position="1"/>
        <end position="51"/>
    </location>
</feature>
<evidence type="ECO:0000313" key="3">
    <source>
        <dbReference type="WBParaSite" id="nRc.2.0.1.t35606-RA"/>
    </source>
</evidence>
<name>A0A915KBY0_ROMCU</name>
<organism evidence="2 3">
    <name type="scientific">Romanomermis culicivorax</name>
    <name type="common">Nematode worm</name>
    <dbReference type="NCBI Taxonomy" id="13658"/>
    <lineage>
        <taxon>Eukaryota</taxon>
        <taxon>Metazoa</taxon>
        <taxon>Ecdysozoa</taxon>
        <taxon>Nematoda</taxon>
        <taxon>Enoplea</taxon>
        <taxon>Dorylaimia</taxon>
        <taxon>Mermithida</taxon>
        <taxon>Mermithoidea</taxon>
        <taxon>Mermithidae</taxon>
        <taxon>Romanomermis</taxon>
    </lineage>
</organism>
<dbReference type="Pfam" id="PF04064">
    <property type="entry name" value="DUF384"/>
    <property type="match status" value="1"/>
</dbReference>
<proteinExistence type="predicted"/>
<evidence type="ECO:0000259" key="1">
    <source>
        <dbReference type="Pfam" id="PF04064"/>
    </source>
</evidence>
<accession>A0A915KBY0</accession>
<dbReference type="AlphaFoldDB" id="A0A915KBY0"/>
<sequence>MLCSTKKGREFLRDRGTYYVLREYHKWEKDDEADDLLFNVINVLIRTENEIGYDNLHELDTSVLTPEEIAMK</sequence>
<dbReference type="WBParaSite" id="nRc.2.0.1.t35606-RA">
    <property type="protein sequence ID" value="nRc.2.0.1.t35606-RA"/>
    <property type="gene ID" value="nRc.2.0.1.g35606"/>
</dbReference>
<dbReference type="InterPro" id="IPR007206">
    <property type="entry name" value="Protein_HGH1_C"/>
</dbReference>
<reference evidence="3" key="1">
    <citation type="submission" date="2022-11" db="UniProtKB">
        <authorList>
            <consortium name="WormBaseParasite"/>
        </authorList>
    </citation>
    <scope>IDENTIFICATION</scope>
</reference>
<keyword evidence="2" id="KW-1185">Reference proteome</keyword>
<evidence type="ECO:0000313" key="2">
    <source>
        <dbReference type="Proteomes" id="UP000887565"/>
    </source>
</evidence>
<protein>
    <submittedName>
        <fullName evidence="3">Protein HGH1 C-terminal domain-containing protein</fullName>
    </submittedName>
</protein>
<dbReference type="Proteomes" id="UP000887565">
    <property type="component" value="Unplaced"/>
</dbReference>